<dbReference type="AlphaFoldDB" id="A0A5J4QRX4"/>
<proteinExistence type="predicted"/>
<comment type="caution">
    <text evidence="1">The sequence shown here is derived from an EMBL/GenBank/DDBJ whole genome shotgun (WGS) entry which is preliminary data.</text>
</comment>
<organism evidence="1">
    <name type="scientific">termite gut metagenome</name>
    <dbReference type="NCBI Taxonomy" id="433724"/>
    <lineage>
        <taxon>unclassified sequences</taxon>
        <taxon>metagenomes</taxon>
        <taxon>organismal metagenomes</taxon>
    </lineage>
</organism>
<evidence type="ECO:0000313" key="1">
    <source>
        <dbReference type="EMBL" id="KAA6324606.1"/>
    </source>
</evidence>
<evidence type="ECO:0008006" key="2">
    <source>
        <dbReference type="Google" id="ProtNLM"/>
    </source>
</evidence>
<gene>
    <name evidence="1" type="ORF">EZS27_026080</name>
</gene>
<accession>A0A5J4QRX4</accession>
<dbReference type="EMBL" id="SNRY01002537">
    <property type="protein sequence ID" value="KAA6324606.1"/>
    <property type="molecule type" value="Genomic_DNA"/>
</dbReference>
<name>A0A5J4QRX4_9ZZZZ</name>
<protein>
    <recommendedName>
        <fullName evidence="2">KOW domain-containing protein</fullName>
    </recommendedName>
</protein>
<reference evidence="1" key="1">
    <citation type="submission" date="2019-03" db="EMBL/GenBank/DDBJ databases">
        <title>Single cell metagenomics reveals metabolic interactions within the superorganism composed of flagellate Streblomastix strix and complex community of Bacteroidetes bacteria on its surface.</title>
        <authorList>
            <person name="Treitli S.C."/>
            <person name="Kolisko M."/>
            <person name="Husnik F."/>
            <person name="Keeling P."/>
            <person name="Hampl V."/>
        </authorList>
    </citation>
    <scope>NUCLEOTIDE SEQUENCE</scope>
    <source>
        <strain evidence="1">STM</strain>
    </source>
</reference>
<sequence length="58" mass="6447">MKTSLKEGDRVCVKGETGFAEVIKIFPYGGVAGIKMKDGRTINMPIYQLEKLNKVSKQ</sequence>